<organism evidence="2 3">
    <name type="scientific">Pyrococcus kukulkanii</name>
    <dbReference type="NCBI Taxonomy" id="1609559"/>
    <lineage>
        <taxon>Archaea</taxon>
        <taxon>Methanobacteriati</taxon>
        <taxon>Methanobacteriota</taxon>
        <taxon>Thermococci</taxon>
        <taxon>Thermococcales</taxon>
        <taxon>Thermococcaceae</taxon>
        <taxon>Pyrococcus</taxon>
    </lineage>
</organism>
<gene>
    <name evidence="2" type="ORF">P8X34_09150</name>
</gene>
<accession>A0ABV4T7E5</accession>
<reference evidence="2 3" key="1">
    <citation type="submission" date="2023-03" db="EMBL/GenBank/DDBJ databases">
        <title>Speciation in Pyrococcus: adaptation to high temperature as a mechanism.</title>
        <authorList>
            <person name="Gu J."/>
        </authorList>
    </citation>
    <scope>NUCLEOTIDE SEQUENCE [LARGE SCALE GENOMIC DNA]</scope>
    <source>
        <strain evidence="2 3">LMOA34</strain>
    </source>
</reference>
<dbReference type="Pfam" id="PF07728">
    <property type="entry name" value="AAA_5"/>
    <property type="match status" value="1"/>
</dbReference>
<comment type="caution">
    <text evidence="2">The sequence shown here is derived from an EMBL/GenBank/DDBJ whole genome shotgun (WGS) entry which is preliminary data.</text>
</comment>
<dbReference type="PANTHER" id="PTHR37291">
    <property type="entry name" value="5-METHYLCYTOSINE-SPECIFIC RESTRICTION ENZYME B"/>
    <property type="match status" value="1"/>
</dbReference>
<sequence length="523" mass="61324">MMGNKNNQKYYLEITKPPGKPYKENHVGRFLWAPKSPKYWNGREGKIGLLKIGDIVLHNVRGEIVGYSKVAEKPQIVSQEEIIDIFRKVGIWTKSYKKFAERWFNKSEDGRFYLVKLRDFELLPHKVNYTKLKHLPRPTYIQGIYLLEIDPRVLEELGIMFKEDVQISRITTSLSNICSVLDFKQLLILYGPPGTGKTWLALRYVRDATGEDVPGNKWEFITFHQSYSYEEFIEGFRSRTENGQITYVIEEGILKKLTLRAILEAIKDKGLLTEDEIRELEDYLRNDSTDYSRYSKLKQKLWNALLSLSKEERKELFKDAPTFYLIIDEINRGNISRIFGELITLLEKDKRLGQENEVIVTLPYSREPFGVPPNLYIIGTMNTADRSIALIDIALRRRFAFIEVEPEPEKLKGTIIEGIDLGKLLESLNKKIEALKDRDHRIGHSYFLNISTREELHRVWYQEIIPLLQEYFYNDWESLKFILGDFIEEEKVKTPFGERSTYRIKHLEGEDFVNALKRIAEGE</sequence>
<name>A0ABV4T7E5_9EURY</name>
<dbReference type="SMART" id="SM00382">
    <property type="entry name" value="AAA"/>
    <property type="match status" value="1"/>
</dbReference>
<evidence type="ECO:0000313" key="3">
    <source>
        <dbReference type="Proteomes" id="UP001571980"/>
    </source>
</evidence>
<dbReference type="Proteomes" id="UP001571980">
    <property type="component" value="Unassembled WGS sequence"/>
</dbReference>
<evidence type="ECO:0000313" key="2">
    <source>
        <dbReference type="EMBL" id="MFA4804888.1"/>
    </source>
</evidence>
<keyword evidence="3" id="KW-1185">Reference proteome</keyword>
<feature type="domain" description="AAA+ ATPase" evidence="1">
    <location>
        <begin position="183"/>
        <end position="409"/>
    </location>
</feature>
<dbReference type="InterPro" id="IPR003593">
    <property type="entry name" value="AAA+_ATPase"/>
</dbReference>
<evidence type="ECO:0000259" key="1">
    <source>
        <dbReference type="SMART" id="SM00382"/>
    </source>
</evidence>
<dbReference type="RefSeq" id="WP_372824104.1">
    <property type="nucleotide sequence ID" value="NZ_JARRIF010000002.1"/>
</dbReference>
<proteinExistence type="predicted"/>
<dbReference type="InterPro" id="IPR011704">
    <property type="entry name" value="ATPase_dyneun-rel_AAA"/>
</dbReference>
<dbReference type="InterPro" id="IPR027417">
    <property type="entry name" value="P-loop_NTPase"/>
</dbReference>
<dbReference type="SUPFAM" id="SSF52540">
    <property type="entry name" value="P-loop containing nucleoside triphosphate hydrolases"/>
    <property type="match status" value="1"/>
</dbReference>
<dbReference type="EMBL" id="JARRIG010000006">
    <property type="protein sequence ID" value="MFA4804888.1"/>
    <property type="molecule type" value="Genomic_DNA"/>
</dbReference>
<dbReference type="PANTHER" id="PTHR37291:SF1">
    <property type="entry name" value="TYPE IV METHYL-DIRECTED RESTRICTION ENZYME ECOKMCRB SUBUNIT"/>
    <property type="match status" value="1"/>
</dbReference>
<protein>
    <submittedName>
        <fullName evidence="2">AAA family ATPase</fullName>
    </submittedName>
</protein>
<dbReference type="Gene3D" id="3.40.50.300">
    <property type="entry name" value="P-loop containing nucleotide triphosphate hydrolases"/>
    <property type="match status" value="1"/>
</dbReference>
<dbReference type="InterPro" id="IPR052934">
    <property type="entry name" value="Methyl-DNA_Rec/Restrict_Enz"/>
</dbReference>